<sequence length="345" mass="37824">MKLKALLGCCVLLISGALIFSTFYKTPDAASVQNVSSEEAASIQRPVLSNQNSEQADYLVPAENSESPPEVDPLDYYSQALSLLASADDGNAQAQFQLAEILAHCITVNTWKAEFERDFPQFLAMMVSDADARYMENLMQEVQRCEQFIGQKLDVFSGQPLSGMQPMQVASVRYLNAALLGHDAAVVQAISAVSSNIMVDFDTKQLLAERLKKLLTSEAAQTYFELAPFQQSELSQIAMAKLGCSGKVNCDGIDSAPFPHIYFYSCMKSAVDDQIAGISTEPTKCTSWGINYYIAEQSTKYSETELAEHMAKIQRAAQQGDLYGMELSALADWLKTDDTKSSPAD</sequence>
<comment type="caution">
    <text evidence="2">The sequence shown here is derived from an EMBL/GenBank/DDBJ whole genome shotgun (WGS) entry which is preliminary data.</text>
</comment>
<dbReference type="RefSeq" id="WP_305975750.1">
    <property type="nucleotide sequence ID" value="NZ_JAPJDZ010000024.1"/>
</dbReference>
<keyword evidence="1" id="KW-0732">Signal</keyword>
<name>A0ABT9HZQ7_9GAMM</name>
<evidence type="ECO:0000256" key="1">
    <source>
        <dbReference type="SAM" id="SignalP"/>
    </source>
</evidence>
<reference evidence="2 3" key="1">
    <citation type="submission" date="2022-11" db="EMBL/GenBank/DDBJ databases">
        <title>Viruses from the air-sea interface of a natural surface slick.</title>
        <authorList>
            <person name="Rahlff J."/>
            <person name="Holmfeldt K."/>
        </authorList>
    </citation>
    <scope>NUCLEOTIDE SEQUENCE [LARGE SCALE GENOMIC DNA]</scope>
    <source>
        <strain evidence="2 3">SMS4</strain>
    </source>
</reference>
<feature type="signal peptide" evidence="1">
    <location>
        <begin position="1"/>
        <end position="20"/>
    </location>
</feature>
<keyword evidence="3" id="KW-1185">Reference proteome</keyword>
<dbReference type="EMBL" id="JAPJDZ010000024">
    <property type="protein sequence ID" value="MDP5136413.1"/>
    <property type="molecule type" value="Genomic_DNA"/>
</dbReference>
<evidence type="ECO:0000313" key="2">
    <source>
        <dbReference type="EMBL" id="MDP5136413.1"/>
    </source>
</evidence>
<protein>
    <recommendedName>
        <fullName evidence="4">Orphan protein</fullName>
    </recommendedName>
</protein>
<proteinExistence type="predicted"/>
<evidence type="ECO:0008006" key="4">
    <source>
        <dbReference type="Google" id="ProtNLM"/>
    </source>
</evidence>
<organism evidence="2 3">
    <name type="scientific">Rheinheimera baltica</name>
    <dbReference type="NCBI Taxonomy" id="67576"/>
    <lineage>
        <taxon>Bacteria</taxon>
        <taxon>Pseudomonadati</taxon>
        <taxon>Pseudomonadota</taxon>
        <taxon>Gammaproteobacteria</taxon>
        <taxon>Chromatiales</taxon>
        <taxon>Chromatiaceae</taxon>
        <taxon>Rheinheimera</taxon>
    </lineage>
</organism>
<gene>
    <name evidence="2" type="ORF">ORJ04_10700</name>
</gene>
<dbReference type="Proteomes" id="UP001231109">
    <property type="component" value="Unassembled WGS sequence"/>
</dbReference>
<feature type="chain" id="PRO_5046431315" description="Orphan protein" evidence="1">
    <location>
        <begin position="21"/>
        <end position="345"/>
    </location>
</feature>
<accession>A0ABT9HZQ7</accession>
<evidence type="ECO:0000313" key="3">
    <source>
        <dbReference type="Proteomes" id="UP001231109"/>
    </source>
</evidence>